<dbReference type="Proteomes" id="UP001291623">
    <property type="component" value="Unassembled WGS sequence"/>
</dbReference>
<accession>A0AAE1V5B8</accession>
<evidence type="ECO:0000313" key="2">
    <source>
        <dbReference type="Proteomes" id="UP001291623"/>
    </source>
</evidence>
<protein>
    <submittedName>
        <fullName evidence="1">Uncharacterized protein</fullName>
    </submittedName>
</protein>
<name>A0AAE1V5B8_9SOLA</name>
<dbReference type="AlphaFoldDB" id="A0AAE1V5B8"/>
<organism evidence="1 2">
    <name type="scientific">Anisodus tanguticus</name>
    <dbReference type="NCBI Taxonomy" id="243964"/>
    <lineage>
        <taxon>Eukaryota</taxon>
        <taxon>Viridiplantae</taxon>
        <taxon>Streptophyta</taxon>
        <taxon>Embryophyta</taxon>
        <taxon>Tracheophyta</taxon>
        <taxon>Spermatophyta</taxon>
        <taxon>Magnoliopsida</taxon>
        <taxon>eudicotyledons</taxon>
        <taxon>Gunneridae</taxon>
        <taxon>Pentapetalae</taxon>
        <taxon>asterids</taxon>
        <taxon>lamiids</taxon>
        <taxon>Solanales</taxon>
        <taxon>Solanaceae</taxon>
        <taxon>Solanoideae</taxon>
        <taxon>Hyoscyameae</taxon>
        <taxon>Anisodus</taxon>
    </lineage>
</organism>
<comment type="caution">
    <text evidence="1">The sequence shown here is derived from an EMBL/GenBank/DDBJ whole genome shotgun (WGS) entry which is preliminary data.</text>
</comment>
<dbReference type="EMBL" id="JAVYJV010000016">
    <property type="protein sequence ID" value="KAK4350936.1"/>
    <property type="molecule type" value="Genomic_DNA"/>
</dbReference>
<reference evidence="1" key="1">
    <citation type="submission" date="2023-12" db="EMBL/GenBank/DDBJ databases">
        <title>Genome assembly of Anisodus tanguticus.</title>
        <authorList>
            <person name="Wang Y.-J."/>
        </authorList>
    </citation>
    <scope>NUCLEOTIDE SEQUENCE</scope>
    <source>
        <strain evidence="1">KB-2021</strain>
        <tissue evidence="1">Leaf</tissue>
    </source>
</reference>
<gene>
    <name evidence="1" type="ORF">RND71_030249</name>
</gene>
<keyword evidence="2" id="KW-1185">Reference proteome</keyword>
<sequence>MGDRLRLAVGVMDPCDRRDKGNLFQAPFKQAVVSPIGTIFSKNNGDVRPAWNHRV</sequence>
<evidence type="ECO:0000313" key="1">
    <source>
        <dbReference type="EMBL" id="KAK4350936.1"/>
    </source>
</evidence>
<proteinExistence type="predicted"/>